<evidence type="ECO:0000256" key="4">
    <source>
        <dbReference type="ARBA" id="ARBA00023277"/>
    </source>
</evidence>
<dbReference type="GO" id="GO:0005829">
    <property type="term" value="C:cytosol"/>
    <property type="evidence" value="ECO:0007669"/>
    <property type="project" value="TreeGrafter"/>
</dbReference>
<dbReference type="NCBIfam" id="TIGR01509">
    <property type="entry name" value="HAD-SF-IA-v3"/>
    <property type="match status" value="1"/>
</dbReference>
<evidence type="ECO:0000256" key="2">
    <source>
        <dbReference type="ARBA" id="ARBA00022801"/>
    </source>
</evidence>
<gene>
    <name evidence="5" type="ORF">B1R32_11913</name>
</gene>
<dbReference type="PRINTS" id="PR00413">
    <property type="entry name" value="HADHALOGNASE"/>
</dbReference>
<dbReference type="InterPro" id="IPR023198">
    <property type="entry name" value="PGP-like_dom2"/>
</dbReference>
<organism evidence="5 6">
    <name type="scientific">Abditibacterium utsteinense</name>
    <dbReference type="NCBI Taxonomy" id="1960156"/>
    <lineage>
        <taxon>Bacteria</taxon>
        <taxon>Pseudomonadati</taxon>
        <taxon>Abditibacteriota</taxon>
        <taxon>Abditibacteriia</taxon>
        <taxon>Abditibacteriales</taxon>
        <taxon>Abditibacteriaceae</taxon>
        <taxon>Abditibacterium</taxon>
    </lineage>
</organism>
<dbReference type="FunCoup" id="A0A2S8SPZ8">
    <property type="interactions" value="126"/>
</dbReference>
<evidence type="ECO:0000313" key="6">
    <source>
        <dbReference type="Proteomes" id="UP000237684"/>
    </source>
</evidence>
<dbReference type="SFLD" id="SFLDS00003">
    <property type="entry name" value="Haloacid_Dehalogenase"/>
    <property type="match status" value="1"/>
</dbReference>
<dbReference type="SUPFAM" id="SSF56784">
    <property type="entry name" value="HAD-like"/>
    <property type="match status" value="1"/>
</dbReference>
<dbReference type="SFLD" id="SFLDG01135">
    <property type="entry name" value="C1.5.6:_HAD__Beta-PGM__Phospha"/>
    <property type="match status" value="1"/>
</dbReference>
<dbReference type="GO" id="GO:0006281">
    <property type="term" value="P:DNA repair"/>
    <property type="evidence" value="ECO:0007669"/>
    <property type="project" value="TreeGrafter"/>
</dbReference>
<evidence type="ECO:0000313" key="5">
    <source>
        <dbReference type="EMBL" id="PQV62873.1"/>
    </source>
</evidence>
<evidence type="ECO:0000256" key="3">
    <source>
        <dbReference type="ARBA" id="ARBA00022842"/>
    </source>
</evidence>
<dbReference type="InterPro" id="IPR023214">
    <property type="entry name" value="HAD_sf"/>
</dbReference>
<evidence type="ECO:0000256" key="1">
    <source>
        <dbReference type="ARBA" id="ARBA00022723"/>
    </source>
</evidence>
<name>A0A2S8SPZ8_9BACT</name>
<comment type="caution">
    <text evidence="5">The sequence shown here is derived from an EMBL/GenBank/DDBJ whole genome shotgun (WGS) entry which is preliminary data.</text>
</comment>
<dbReference type="EMBL" id="NIGF01000019">
    <property type="protein sequence ID" value="PQV62873.1"/>
    <property type="molecule type" value="Genomic_DNA"/>
</dbReference>
<dbReference type="Proteomes" id="UP000237684">
    <property type="component" value="Unassembled WGS sequence"/>
</dbReference>
<reference evidence="5 6" key="1">
    <citation type="journal article" date="2018" name="Syst. Appl. Microbiol.">
        <title>Abditibacterium utsteinense sp. nov., the first cultivated member of candidate phylum FBP, isolated from ice-free Antarctic soil samples.</title>
        <authorList>
            <person name="Tahon G."/>
            <person name="Tytgat B."/>
            <person name="Lebbe L."/>
            <person name="Carlier A."/>
            <person name="Willems A."/>
        </authorList>
    </citation>
    <scope>NUCLEOTIDE SEQUENCE [LARGE SCALE GENOMIC DNA]</scope>
    <source>
        <strain evidence="5 6">LMG 29911</strain>
    </source>
</reference>
<dbReference type="PANTHER" id="PTHR43434">
    <property type="entry name" value="PHOSPHOGLYCOLATE PHOSPHATASE"/>
    <property type="match status" value="1"/>
</dbReference>
<dbReference type="InParanoid" id="A0A2S8SPZ8"/>
<protein>
    <submittedName>
        <fullName evidence="5">Pyrophosphatase PpaX</fullName>
    </submittedName>
</protein>
<dbReference type="NCBIfam" id="TIGR01549">
    <property type="entry name" value="HAD-SF-IA-v1"/>
    <property type="match status" value="1"/>
</dbReference>
<dbReference type="SFLD" id="SFLDG01129">
    <property type="entry name" value="C1.5:_HAD__Beta-PGM__Phosphata"/>
    <property type="match status" value="1"/>
</dbReference>
<accession>A0A2S8SPZ8</accession>
<keyword evidence="3" id="KW-0460">Magnesium</keyword>
<dbReference type="Gene3D" id="3.40.50.1000">
    <property type="entry name" value="HAD superfamily/HAD-like"/>
    <property type="match status" value="1"/>
</dbReference>
<dbReference type="InterPro" id="IPR006439">
    <property type="entry name" value="HAD-SF_hydro_IA"/>
</dbReference>
<dbReference type="InterPro" id="IPR041492">
    <property type="entry name" value="HAD_2"/>
</dbReference>
<keyword evidence="4" id="KW-0119">Carbohydrate metabolism</keyword>
<dbReference type="Pfam" id="PF13419">
    <property type="entry name" value="HAD_2"/>
    <property type="match status" value="1"/>
</dbReference>
<sequence length="245" mass="27387">MNRRKREFSGSEIFFSLFSAFRLDILSRVTSSSIQAAIFDFDGTLADTFPAIHAAWNAAMEPIFNRTFSRDEVIERFGPPDEGMIGRELKDFPFQTLQDAIEIYYRGYEAASQQTSAFEGIEDLLEELQKRAIPVAVMTGKGRRAAEISLRHFGWENRFEVLLTGTEITNPKPAPDGPLLAAQMLKIAPQSCLYIGDSPADVGAARAAGMKPVVAGWHSYFLPQLREMKVENWANSPLDVLSFLD</sequence>
<keyword evidence="6" id="KW-1185">Reference proteome</keyword>
<dbReference type="AlphaFoldDB" id="A0A2S8SPZ8"/>
<dbReference type="PANTHER" id="PTHR43434:SF23">
    <property type="entry name" value="PHOSPHOGLYCOLATE PHOSPHATASE"/>
    <property type="match status" value="1"/>
</dbReference>
<dbReference type="InterPro" id="IPR050155">
    <property type="entry name" value="HAD-like_hydrolase_sf"/>
</dbReference>
<dbReference type="GO" id="GO:0008967">
    <property type="term" value="F:phosphoglycolate phosphatase activity"/>
    <property type="evidence" value="ECO:0007669"/>
    <property type="project" value="TreeGrafter"/>
</dbReference>
<dbReference type="InterPro" id="IPR036412">
    <property type="entry name" value="HAD-like_sf"/>
</dbReference>
<keyword evidence="1" id="KW-0479">Metal-binding</keyword>
<keyword evidence="2" id="KW-0378">Hydrolase</keyword>
<dbReference type="GO" id="GO:0046872">
    <property type="term" value="F:metal ion binding"/>
    <property type="evidence" value="ECO:0007669"/>
    <property type="project" value="UniProtKB-KW"/>
</dbReference>
<dbReference type="Gene3D" id="1.10.150.240">
    <property type="entry name" value="Putative phosphatase, domain 2"/>
    <property type="match status" value="1"/>
</dbReference>
<proteinExistence type="predicted"/>